<dbReference type="GO" id="GO:0016757">
    <property type="term" value="F:glycosyltransferase activity"/>
    <property type="evidence" value="ECO:0007669"/>
    <property type="project" value="InterPro"/>
</dbReference>
<organism evidence="2 3">
    <name type="scientific">Candidatus Kaiserbacteria bacterium RIFCSPLOWO2_01_FULL_54_20</name>
    <dbReference type="NCBI Taxonomy" id="1798513"/>
    <lineage>
        <taxon>Bacteria</taxon>
        <taxon>Candidatus Kaiseribacteriota</taxon>
    </lineage>
</organism>
<gene>
    <name evidence="2" type="ORF">A3A40_02575</name>
</gene>
<feature type="domain" description="Glycosyl transferase family 1" evidence="1">
    <location>
        <begin position="198"/>
        <end position="344"/>
    </location>
</feature>
<dbReference type="Gene3D" id="3.40.50.2000">
    <property type="entry name" value="Glycogen Phosphorylase B"/>
    <property type="match status" value="2"/>
</dbReference>
<dbReference type="EMBL" id="MFMA01000027">
    <property type="protein sequence ID" value="OGG73872.1"/>
    <property type="molecule type" value="Genomic_DNA"/>
</dbReference>
<accession>A0A1F6EKK6</accession>
<dbReference type="Proteomes" id="UP000178427">
    <property type="component" value="Unassembled WGS sequence"/>
</dbReference>
<proteinExistence type="predicted"/>
<evidence type="ECO:0000313" key="2">
    <source>
        <dbReference type="EMBL" id="OGG73872.1"/>
    </source>
</evidence>
<dbReference type="Pfam" id="PF00534">
    <property type="entry name" value="Glycos_transf_1"/>
    <property type="match status" value="1"/>
</dbReference>
<dbReference type="SUPFAM" id="SSF53756">
    <property type="entry name" value="UDP-Glycosyltransferase/glycogen phosphorylase"/>
    <property type="match status" value="1"/>
</dbReference>
<name>A0A1F6EKK6_9BACT</name>
<sequence>MKIYLYTLRYNPASGGGSHHALATYIRAVAKAGHTPVLTTFFSDDNSYKEKPCEMREERFHGGFIALQRRVAATMRENQDADVHVVAGPTLMWGGGMYRKHGAVPVVVNLNNYTPGMGLQRNTSLLHRYKWYVWEKLLGVRYARPIDLAILESPVVQKEYEHFGYRFKRSVILSSPADIASSSTLPSPYPNDPALFHVLFAARLVRDKGPDLFVKAAIGLPQDIHMHVIGSGGEESLLRKLIEENKLATQVHLHGWKPREELLAFFRHASLFIHPCRWPEPFGLVVVEALRAGLPIVATEDTGAAWAAGEAGVTFKKDDVDELRKHILFFYNNPAACSEYSKKALARAHFFDADVVASQYVEMLKTLASSTKKNTPFA</sequence>
<evidence type="ECO:0000313" key="3">
    <source>
        <dbReference type="Proteomes" id="UP000178427"/>
    </source>
</evidence>
<dbReference type="CDD" id="cd03801">
    <property type="entry name" value="GT4_PimA-like"/>
    <property type="match status" value="1"/>
</dbReference>
<dbReference type="STRING" id="1798513.A3A40_02575"/>
<dbReference type="PANTHER" id="PTHR45947">
    <property type="entry name" value="SULFOQUINOVOSYL TRANSFERASE SQD2"/>
    <property type="match status" value="1"/>
</dbReference>
<evidence type="ECO:0000259" key="1">
    <source>
        <dbReference type="Pfam" id="PF00534"/>
    </source>
</evidence>
<dbReference type="PANTHER" id="PTHR45947:SF3">
    <property type="entry name" value="SULFOQUINOVOSYL TRANSFERASE SQD2"/>
    <property type="match status" value="1"/>
</dbReference>
<dbReference type="AlphaFoldDB" id="A0A1F6EKK6"/>
<dbReference type="InterPro" id="IPR001296">
    <property type="entry name" value="Glyco_trans_1"/>
</dbReference>
<dbReference type="InterPro" id="IPR050194">
    <property type="entry name" value="Glycosyltransferase_grp1"/>
</dbReference>
<comment type="caution">
    <text evidence="2">The sequence shown here is derived from an EMBL/GenBank/DDBJ whole genome shotgun (WGS) entry which is preliminary data.</text>
</comment>
<protein>
    <recommendedName>
        <fullName evidence="1">Glycosyl transferase family 1 domain-containing protein</fullName>
    </recommendedName>
</protein>
<reference evidence="2 3" key="1">
    <citation type="journal article" date="2016" name="Nat. Commun.">
        <title>Thousands of microbial genomes shed light on interconnected biogeochemical processes in an aquifer system.</title>
        <authorList>
            <person name="Anantharaman K."/>
            <person name="Brown C.T."/>
            <person name="Hug L.A."/>
            <person name="Sharon I."/>
            <person name="Castelle C.J."/>
            <person name="Probst A.J."/>
            <person name="Thomas B.C."/>
            <person name="Singh A."/>
            <person name="Wilkins M.J."/>
            <person name="Karaoz U."/>
            <person name="Brodie E.L."/>
            <person name="Williams K.H."/>
            <person name="Hubbard S.S."/>
            <person name="Banfield J.F."/>
        </authorList>
    </citation>
    <scope>NUCLEOTIDE SEQUENCE [LARGE SCALE GENOMIC DNA]</scope>
</reference>